<protein>
    <recommendedName>
        <fullName evidence="6">Iron dicitrate transport regulator FecR</fullName>
    </recommendedName>
</protein>
<keyword evidence="5" id="KW-1185">Reference proteome</keyword>
<dbReference type="PIRSF" id="PIRSF018266">
    <property type="entry name" value="FecR"/>
    <property type="match status" value="1"/>
</dbReference>
<keyword evidence="1" id="KW-0472">Membrane</keyword>
<accession>A0A2A4HHV1</accession>
<evidence type="ECO:0000259" key="2">
    <source>
        <dbReference type="Pfam" id="PF04773"/>
    </source>
</evidence>
<feature type="domain" description="FecR protein" evidence="2">
    <location>
        <begin position="150"/>
        <end position="241"/>
    </location>
</feature>
<dbReference type="EMBL" id="NWUX01000034">
    <property type="protein sequence ID" value="PCF93624.1"/>
    <property type="molecule type" value="Genomic_DNA"/>
</dbReference>
<feature type="transmembrane region" description="Helical" evidence="1">
    <location>
        <begin position="119"/>
        <end position="138"/>
    </location>
</feature>
<comment type="caution">
    <text evidence="4">The sequence shown here is derived from an EMBL/GenBank/DDBJ whole genome shotgun (WGS) entry which is preliminary data.</text>
</comment>
<evidence type="ECO:0000313" key="5">
    <source>
        <dbReference type="Proteomes" id="UP000218677"/>
    </source>
</evidence>
<dbReference type="Proteomes" id="UP000218677">
    <property type="component" value="Unassembled WGS sequence"/>
</dbReference>
<dbReference type="Gene3D" id="3.55.50.30">
    <property type="match status" value="1"/>
</dbReference>
<reference evidence="5" key="1">
    <citation type="submission" date="2017-09" db="EMBL/GenBank/DDBJ databases">
        <authorList>
            <person name="Cho G.-S."/>
            <person name="Oguntoyinbo F.A."/>
            <person name="Cnockaert M."/>
            <person name="Kabisch J."/>
            <person name="Neve H."/>
            <person name="Bockelmann W."/>
            <person name="Wenning M."/>
            <person name="Franz C.M."/>
            <person name="Vandamme P."/>
        </authorList>
    </citation>
    <scope>NUCLEOTIDE SEQUENCE [LARGE SCALE GENOMIC DNA]</scope>
    <source>
        <strain evidence="5">MBT G8648</strain>
    </source>
</reference>
<dbReference type="PANTHER" id="PTHR30273">
    <property type="entry name" value="PERIPLASMIC SIGNAL SENSOR AND SIGMA FACTOR ACTIVATOR FECR-RELATED"/>
    <property type="match status" value="1"/>
</dbReference>
<keyword evidence="1" id="KW-1133">Transmembrane helix</keyword>
<proteinExistence type="predicted"/>
<sequence>MRKNSASNVIPIIIRRTRKRGNTVTASSTASGEPAYPHLFDDDTLDIALSWHLRLKDNSATAQDHLDFQTWVSACDSHKAAYQEAIQLWDDIEAPAQLFYQYHSAQKPRPRQAAPSNRLGWAAAAVLMLTMLLSFELWRDPTRLDRWMADIATSSGKAQQVVLEDGSALFLDGNSALDIALGEAQRELTLRRGRLWIDAARDPQRPLHLTAGDTSVSVLGTHFAVSRFHSRVTITVGEGQVAVRDAHQNQALLTSGQQLIVDNGKLGEIQDIDTQLALAWKEGRIIFDQAGIDDIVEQLERLLPGRVFFNAQDFAGLSFSGSFSTGHPQIILEALTDLSAIEAHHLPGNMIWLRSASAG</sequence>
<dbReference type="Pfam" id="PF04773">
    <property type="entry name" value="FecR"/>
    <property type="match status" value="1"/>
</dbReference>
<organism evidence="4 5">
    <name type="scientific">Vreelandella nigrificans</name>
    <dbReference type="NCBI Taxonomy" id="2042704"/>
    <lineage>
        <taxon>Bacteria</taxon>
        <taxon>Pseudomonadati</taxon>
        <taxon>Pseudomonadota</taxon>
        <taxon>Gammaproteobacteria</taxon>
        <taxon>Oceanospirillales</taxon>
        <taxon>Halomonadaceae</taxon>
        <taxon>Vreelandella</taxon>
    </lineage>
</organism>
<evidence type="ECO:0008006" key="6">
    <source>
        <dbReference type="Google" id="ProtNLM"/>
    </source>
</evidence>
<evidence type="ECO:0000313" key="4">
    <source>
        <dbReference type="EMBL" id="PCF93624.1"/>
    </source>
</evidence>
<dbReference type="AlphaFoldDB" id="A0A2A4HHV1"/>
<dbReference type="PANTHER" id="PTHR30273:SF2">
    <property type="entry name" value="PROTEIN FECR"/>
    <property type="match status" value="1"/>
</dbReference>
<gene>
    <name evidence="4" type="ORF">CPA45_21370</name>
</gene>
<dbReference type="OrthoDB" id="9798846at2"/>
<evidence type="ECO:0000256" key="1">
    <source>
        <dbReference type="SAM" id="Phobius"/>
    </source>
</evidence>
<name>A0A2A4HHV1_9GAMM</name>
<keyword evidence="1" id="KW-0812">Transmembrane</keyword>
<evidence type="ECO:0000259" key="3">
    <source>
        <dbReference type="Pfam" id="PF16220"/>
    </source>
</evidence>
<dbReference type="Gene3D" id="2.60.120.1440">
    <property type="match status" value="1"/>
</dbReference>
<dbReference type="Pfam" id="PF16220">
    <property type="entry name" value="DUF4880"/>
    <property type="match status" value="1"/>
</dbReference>
<dbReference type="InterPro" id="IPR012373">
    <property type="entry name" value="Ferrdict_sens_TM"/>
</dbReference>
<dbReference type="GO" id="GO:0016989">
    <property type="term" value="F:sigma factor antagonist activity"/>
    <property type="evidence" value="ECO:0007669"/>
    <property type="project" value="TreeGrafter"/>
</dbReference>
<dbReference type="InterPro" id="IPR006860">
    <property type="entry name" value="FecR"/>
</dbReference>
<dbReference type="InterPro" id="IPR032623">
    <property type="entry name" value="FecR_N"/>
</dbReference>
<feature type="domain" description="FecR N-terminal" evidence="3">
    <location>
        <begin position="48"/>
        <end position="85"/>
    </location>
</feature>